<dbReference type="AlphaFoldDB" id="A0A9X2H8G8"/>
<dbReference type="Proteomes" id="UP001155220">
    <property type="component" value="Unassembled WGS sequence"/>
</dbReference>
<organism evidence="1 2">
    <name type="scientific">Aurantimonas marianensis</name>
    <dbReference type="NCBI Taxonomy" id="2920428"/>
    <lineage>
        <taxon>Bacteria</taxon>
        <taxon>Pseudomonadati</taxon>
        <taxon>Pseudomonadota</taxon>
        <taxon>Alphaproteobacteria</taxon>
        <taxon>Hyphomicrobiales</taxon>
        <taxon>Aurantimonadaceae</taxon>
        <taxon>Aurantimonas</taxon>
    </lineage>
</organism>
<sequence length="193" mass="21354">MAGTIHSAHFTSRQFPISDLTGLIDGFKPDCLLLEMREDYLARGWLADGPADMAYCAYLAVDHGIPICGIDEWCDHHVEREDRMFGNTLAAMERQGGQRFLLLTGYSHIHELAIRLPGAAYTPIPASEDAMRRMMGKEASMRVPAGLPDGLRQAAERAERGETPFSRAWARSRRRLAEKLETDAARIAGAPAS</sequence>
<protein>
    <submittedName>
        <fullName evidence="1">Uncharacterized protein</fullName>
    </submittedName>
</protein>
<name>A0A9X2H8G8_9HYPH</name>
<keyword evidence="2" id="KW-1185">Reference proteome</keyword>
<accession>A0A9X2H8G8</accession>
<gene>
    <name evidence="1" type="ORF">MJ956_08420</name>
</gene>
<reference evidence="1" key="1">
    <citation type="submission" date="2022-03" db="EMBL/GenBank/DDBJ databases">
        <title>Aurantimonas Liuensis sp. Nov., isolated from the hadal seawater of the Mariana Trench.</title>
        <authorList>
            <person name="Liu R."/>
        </authorList>
    </citation>
    <scope>NUCLEOTIDE SEQUENCE</scope>
    <source>
        <strain evidence="1">LRZ36</strain>
    </source>
</reference>
<proteinExistence type="predicted"/>
<dbReference type="EMBL" id="JALHBS010000046">
    <property type="protein sequence ID" value="MCP3055173.1"/>
    <property type="molecule type" value="Genomic_DNA"/>
</dbReference>
<dbReference type="RefSeq" id="WP_253964033.1">
    <property type="nucleotide sequence ID" value="NZ_JALHBS010000046.1"/>
</dbReference>
<evidence type="ECO:0000313" key="1">
    <source>
        <dbReference type="EMBL" id="MCP3055173.1"/>
    </source>
</evidence>
<comment type="caution">
    <text evidence="1">The sequence shown here is derived from an EMBL/GenBank/DDBJ whole genome shotgun (WGS) entry which is preliminary data.</text>
</comment>
<evidence type="ECO:0000313" key="2">
    <source>
        <dbReference type="Proteomes" id="UP001155220"/>
    </source>
</evidence>